<dbReference type="Pfam" id="PF00561">
    <property type="entry name" value="Abhydrolase_1"/>
    <property type="match status" value="1"/>
</dbReference>
<comment type="caution">
    <text evidence="3">The sequence shown here is derived from an EMBL/GenBank/DDBJ whole genome shotgun (WGS) entry which is preliminary data.</text>
</comment>
<dbReference type="Gene3D" id="3.40.50.1820">
    <property type="entry name" value="alpha/beta hydrolase"/>
    <property type="match status" value="1"/>
</dbReference>
<organism evidence="3 4">
    <name type="scientific">Neptuniibacter caesariensis</name>
    <dbReference type="NCBI Taxonomy" id="207954"/>
    <lineage>
        <taxon>Bacteria</taxon>
        <taxon>Pseudomonadati</taxon>
        <taxon>Pseudomonadota</taxon>
        <taxon>Gammaproteobacteria</taxon>
        <taxon>Oceanospirillales</taxon>
        <taxon>Oceanospirillaceae</taxon>
        <taxon>Neptuniibacter</taxon>
    </lineage>
</organism>
<accession>A0A7U8C528</accession>
<evidence type="ECO:0000313" key="4">
    <source>
        <dbReference type="Proteomes" id="UP000002171"/>
    </source>
</evidence>
<feature type="chain" id="PRO_5030692195" description="AB hydrolase-1 domain-containing protein" evidence="1">
    <location>
        <begin position="23"/>
        <end position="294"/>
    </location>
</feature>
<gene>
    <name evidence="3" type="ORF">MED92_03767</name>
</gene>
<dbReference type="InterPro" id="IPR000073">
    <property type="entry name" value="AB_hydrolase_1"/>
</dbReference>
<sequence length="294" mass="33057">MRRFIPTLLVACTLSLSPILHAEEVALPFNGITLNADLEGVNEGNLERVVLITHGTLAHKDMEIIQSWQELLADEEIPSLAINLSLGLDNRKGMYDCATAHTHKHTDAIDEINAWVEWLTEKKGAESIILAAHSRGGNQTAWFSNQINNDNIKAQILLAPQTWSEDEEISSYEERYKQPLAPILANALQQKTDKNLNKTDFIYCEDTEVKASSFISYYQPDNRFDTPTLLKKATIPTLVIAGSEDTTVKDLPGAMESINNSLVTTLEIEGADHFFRDLYMDEVIEYSLEFMEQL</sequence>
<feature type="signal peptide" evidence="1">
    <location>
        <begin position="1"/>
        <end position="22"/>
    </location>
</feature>
<dbReference type="AlphaFoldDB" id="A0A7U8C528"/>
<evidence type="ECO:0000313" key="3">
    <source>
        <dbReference type="EMBL" id="EAR61682.1"/>
    </source>
</evidence>
<dbReference type="InterPro" id="IPR029058">
    <property type="entry name" value="AB_hydrolase_fold"/>
</dbReference>
<dbReference type="Proteomes" id="UP000002171">
    <property type="component" value="Unassembled WGS sequence"/>
</dbReference>
<dbReference type="RefSeq" id="WP_007022769.1">
    <property type="nucleotide sequence ID" value="NZ_CH724127.1"/>
</dbReference>
<reference evidence="3 4" key="1">
    <citation type="submission" date="2006-02" db="EMBL/GenBank/DDBJ databases">
        <authorList>
            <person name="Pinhassi J."/>
            <person name="Pedros-Alio C."/>
            <person name="Ferriera S."/>
            <person name="Johnson J."/>
            <person name="Kravitz S."/>
            <person name="Halpern A."/>
            <person name="Remington K."/>
            <person name="Beeson K."/>
            <person name="Tran B."/>
            <person name="Rogers Y.-H."/>
            <person name="Friedman R."/>
            <person name="Venter J.C."/>
        </authorList>
    </citation>
    <scope>NUCLEOTIDE SEQUENCE [LARGE SCALE GENOMIC DNA]</scope>
    <source>
        <strain evidence="3 4">MED92</strain>
    </source>
</reference>
<dbReference type="PANTHER" id="PTHR42886:SF29">
    <property type="entry name" value="PUMMELIG, ISOFORM A"/>
    <property type="match status" value="1"/>
</dbReference>
<proteinExistence type="predicted"/>
<name>A0A7U8C528_NEPCE</name>
<dbReference type="SUPFAM" id="SSF53474">
    <property type="entry name" value="alpha/beta-Hydrolases"/>
    <property type="match status" value="1"/>
</dbReference>
<protein>
    <recommendedName>
        <fullName evidence="2">AB hydrolase-1 domain-containing protein</fullName>
    </recommendedName>
</protein>
<evidence type="ECO:0000259" key="2">
    <source>
        <dbReference type="Pfam" id="PF00561"/>
    </source>
</evidence>
<keyword evidence="4" id="KW-1185">Reference proteome</keyword>
<keyword evidence="1" id="KW-0732">Signal</keyword>
<dbReference type="EMBL" id="AAOW01000006">
    <property type="protein sequence ID" value="EAR61682.1"/>
    <property type="molecule type" value="Genomic_DNA"/>
</dbReference>
<feature type="domain" description="AB hydrolase-1" evidence="2">
    <location>
        <begin position="49"/>
        <end position="164"/>
    </location>
</feature>
<dbReference type="OrthoDB" id="8208091at2"/>
<dbReference type="PANTHER" id="PTHR42886">
    <property type="entry name" value="RE40534P-RELATED"/>
    <property type="match status" value="1"/>
</dbReference>
<evidence type="ECO:0000256" key="1">
    <source>
        <dbReference type="SAM" id="SignalP"/>
    </source>
</evidence>